<dbReference type="Proteomes" id="UP000077177">
    <property type="component" value="Chromosome"/>
</dbReference>
<feature type="signal peptide" evidence="1">
    <location>
        <begin position="1"/>
        <end position="18"/>
    </location>
</feature>
<dbReference type="InterPro" id="IPR018391">
    <property type="entry name" value="PQQ_b-propeller_rpt"/>
</dbReference>
<reference evidence="3 4" key="2">
    <citation type="journal article" date="2016" name="Int. J. Syst. Evol. Microbiol.">
        <title>Flavisolibacter tropicus sp. nov., isolated from tropical soil.</title>
        <authorList>
            <person name="Lee J.J."/>
            <person name="Kang M.S."/>
            <person name="Kim G.S."/>
            <person name="Lee C.S."/>
            <person name="Lim S."/>
            <person name="Lee J."/>
            <person name="Roh S.H."/>
            <person name="Kang H."/>
            <person name="Ha J.M."/>
            <person name="Bae S."/>
            <person name="Jung H.Y."/>
            <person name="Kim M.K."/>
        </authorList>
    </citation>
    <scope>NUCLEOTIDE SEQUENCE [LARGE SCALE GENOMIC DNA]</scope>
    <source>
        <strain evidence="3 4">LCS9</strain>
    </source>
</reference>
<dbReference type="Gene3D" id="2.40.128.630">
    <property type="match status" value="1"/>
</dbReference>
<reference evidence="4" key="1">
    <citation type="submission" date="2015-01" db="EMBL/GenBank/DDBJ databases">
        <title>Flavisolibacter sp./LCS9/ whole genome sequencing.</title>
        <authorList>
            <person name="Kim M.K."/>
            <person name="Srinivasan S."/>
            <person name="Lee J.-J."/>
        </authorList>
    </citation>
    <scope>NUCLEOTIDE SEQUENCE [LARGE SCALE GENOMIC DNA]</scope>
    <source>
        <strain evidence="4">LCS9</strain>
    </source>
</reference>
<evidence type="ECO:0000259" key="2">
    <source>
        <dbReference type="Pfam" id="PF13360"/>
    </source>
</evidence>
<dbReference type="Gene3D" id="2.130.10.10">
    <property type="entry name" value="YVTN repeat-like/Quinoprotein amine dehydrogenase"/>
    <property type="match status" value="1"/>
</dbReference>
<organism evidence="3 4">
    <name type="scientific">Flavisolibacter tropicus</name>
    <dbReference type="NCBI Taxonomy" id="1492898"/>
    <lineage>
        <taxon>Bacteria</taxon>
        <taxon>Pseudomonadati</taxon>
        <taxon>Bacteroidota</taxon>
        <taxon>Chitinophagia</taxon>
        <taxon>Chitinophagales</taxon>
        <taxon>Chitinophagaceae</taxon>
        <taxon>Flavisolibacter</taxon>
    </lineage>
</organism>
<dbReference type="InterPro" id="IPR015943">
    <property type="entry name" value="WD40/YVTN_repeat-like_dom_sf"/>
</dbReference>
<evidence type="ECO:0000256" key="1">
    <source>
        <dbReference type="SAM" id="SignalP"/>
    </source>
</evidence>
<keyword evidence="1" id="KW-0732">Signal</keyword>
<protein>
    <recommendedName>
        <fullName evidence="2">Pyrrolo-quinoline quinone repeat domain-containing protein</fullName>
    </recommendedName>
</protein>
<dbReference type="OrthoDB" id="1343328at2"/>
<dbReference type="SMART" id="SM00564">
    <property type="entry name" value="PQQ"/>
    <property type="match status" value="2"/>
</dbReference>
<keyword evidence="4" id="KW-1185">Reference proteome</keyword>
<dbReference type="STRING" id="1492898.SY85_16610"/>
<dbReference type="EMBL" id="CP011390">
    <property type="protein sequence ID" value="ANE51871.1"/>
    <property type="molecule type" value="Genomic_DNA"/>
</dbReference>
<feature type="chain" id="PRO_5008001343" description="Pyrrolo-quinoline quinone repeat domain-containing protein" evidence="1">
    <location>
        <begin position="19"/>
        <end position="353"/>
    </location>
</feature>
<dbReference type="RefSeq" id="WP_066406007.1">
    <property type="nucleotide sequence ID" value="NZ_CP011390.1"/>
</dbReference>
<dbReference type="SUPFAM" id="SSF50998">
    <property type="entry name" value="Quinoprotein alcohol dehydrogenase-like"/>
    <property type="match status" value="1"/>
</dbReference>
<dbReference type="KEGG" id="fla:SY85_16610"/>
<dbReference type="InterPro" id="IPR002372">
    <property type="entry name" value="PQQ_rpt_dom"/>
</dbReference>
<sequence>MKRLLLITCSFFSLTTFSQKVFFTSPQTFDASTLNVFYASVCQQGNLVLFNAPDYRLYAFDKKSGTEKWNQYLKWKSNQAPFIVSNRIWVKMGDHVVQLDAATGEKQKDLVFASVETEPVAKNGLLYFTGIYDGGCLFAYEPQKDTIVWKRFIAHGTSQTPYYLKDKIVANVEGNRWLEFNYSGKTKDARCEVEEGQFLSESPCAKEFYALTHDGNPITGKLAKELSVDGNTIQDYVTTSRNTFLINNEQLTVLGNKLKKTVAVDLLSLSDSLVEFNTDSLSHPDESLTKILKADDTHVWIAFYHHLLIYNHAQKKLERLINLSTWEPHQIVADNNNLWIISRKDGRLYGVSI</sequence>
<evidence type="ECO:0000313" key="4">
    <source>
        <dbReference type="Proteomes" id="UP000077177"/>
    </source>
</evidence>
<accession>A0A172TXN6</accession>
<evidence type="ECO:0000313" key="3">
    <source>
        <dbReference type="EMBL" id="ANE51871.1"/>
    </source>
</evidence>
<gene>
    <name evidence="3" type="ORF">SY85_16610</name>
</gene>
<name>A0A172TXN6_9BACT</name>
<dbReference type="AlphaFoldDB" id="A0A172TXN6"/>
<proteinExistence type="predicted"/>
<dbReference type="InterPro" id="IPR011047">
    <property type="entry name" value="Quinoprotein_ADH-like_sf"/>
</dbReference>
<dbReference type="Pfam" id="PF13360">
    <property type="entry name" value="PQQ_2"/>
    <property type="match status" value="1"/>
</dbReference>
<feature type="domain" description="Pyrrolo-quinoline quinone repeat" evidence="2">
    <location>
        <begin position="47"/>
        <end position="107"/>
    </location>
</feature>